<comment type="caution">
    <text evidence="2">The sequence shown here is derived from an EMBL/GenBank/DDBJ whole genome shotgun (WGS) entry which is preliminary data.</text>
</comment>
<dbReference type="EMBL" id="VSSQ01114797">
    <property type="protein sequence ID" value="MPN50527.1"/>
    <property type="molecule type" value="Genomic_DNA"/>
</dbReference>
<feature type="region of interest" description="Disordered" evidence="1">
    <location>
        <begin position="79"/>
        <end position="100"/>
    </location>
</feature>
<evidence type="ECO:0000313" key="2">
    <source>
        <dbReference type="EMBL" id="MPN50527.1"/>
    </source>
</evidence>
<protein>
    <submittedName>
        <fullName evidence="2">Uncharacterized protein</fullName>
    </submittedName>
</protein>
<gene>
    <name evidence="2" type="ORF">SDC9_198154</name>
</gene>
<name>A0A645IGV8_9ZZZZ</name>
<dbReference type="AlphaFoldDB" id="A0A645IGV8"/>
<reference evidence="2" key="1">
    <citation type="submission" date="2019-08" db="EMBL/GenBank/DDBJ databases">
        <authorList>
            <person name="Kucharzyk K."/>
            <person name="Murdoch R.W."/>
            <person name="Higgins S."/>
            <person name="Loffler F."/>
        </authorList>
    </citation>
    <scope>NUCLEOTIDE SEQUENCE</scope>
</reference>
<accession>A0A645IGV8</accession>
<organism evidence="2">
    <name type="scientific">bioreactor metagenome</name>
    <dbReference type="NCBI Taxonomy" id="1076179"/>
    <lineage>
        <taxon>unclassified sequences</taxon>
        <taxon>metagenomes</taxon>
        <taxon>ecological metagenomes</taxon>
    </lineage>
</organism>
<proteinExistence type="predicted"/>
<sequence>MGAAEPDQMRRGAVAMLRHDLQSELFAKAGVQAIQQPDQLRRAVLPCAGGLQELQATEAPHSVFLRFIRVMPVQQRIELPEKSGQSRHINRRQRGNPVQPALFQQFRQQTAGELQGTLPTLPALRNQKFRDPFRLK</sequence>
<evidence type="ECO:0000256" key="1">
    <source>
        <dbReference type="SAM" id="MobiDB-lite"/>
    </source>
</evidence>